<dbReference type="EMBL" id="JAMYWC010000005">
    <property type="protein sequence ID" value="MCP1174088.1"/>
    <property type="molecule type" value="Genomic_DNA"/>
</dbReference>
<keyword evidence="3" id="KW-1185">Reference proteome</keyword>
<evidence type="ECO:0000259" key="1">
    <source>
        <dbReference type="Pfam" id="PF13609"/>
    </source>
</evidence>
<sequence>RVNVNHGGGNANLFMAGANYNLSKRTMLYASVGTVQNSATANFSVEATNNNPAVGKNQLGAYTGIVHSF</sequence>
<evidence type="ECO:0000313" key="2">
    <source>
        <dbReference type="EMBL" id="MCP1174088.1"/>
    </source>
</evidence>
<dbReference type="SUPFAM" id="SSF56935">
    <property type="entry name" value="Porins"/>
    <property type="match status" value="1"/>
</dbReference>
<dbReference type="InterPro" id="IPR033900">
    <property type="entry name" value="Gram_neg_porin_domain"/>
</dbReference>
<comment type="caution">
    <text evidence="2">The sequence shown here is derived from an EMBL/GenBank/DDBJ whole genome shotgun (WGS) entry which is preliminary data.</text>
</comment>
<dbReference type="RefSeq" id="WP_253539144.1">
    <property type="nucleotide sequence ID" value="NZ_JAMYWC010000005.1"/>
</dbReference>
<organism evidence="2 3">
    <name type="scientific">Ralstonia chuxiongensis</name>
    <dbReference type="NCBI Taxonomy" id="2957504"/>
    <lineage>
        <taxon>Bacteria</taxon>
        <taxon>Pseudomonadati</taxon>
        <taxon>Pseudomonadota</taxon>
        <taxon>Betaproteobacteria</taxon>
        <taxon>Burkholderiales</taxon>
        <taxon>Burkholderiaceae</taxon>
        <taxon>Ralstonia</taxon>
    </lineage>
</organism>
<proteinExistence type="predicted"/>
<dbReference type="GO" id="GO:0016020">
    <property type="term" value="C:membrane"/>
    <property type="evidence" value="ECO:0007669"/>
    <property type="project" value="InterPro"/>
</dbReference>
<reference evidence="3" key="1">
    <citation type="journal article" date="2023" name="Front. Microbiol.">
        <title>Ralstonia chuxiongensis sp. nov., Ralstonia mojiangensis sp. nov., and Ralstonia soli sp. nov., isolated from tobacco fields, are three novel species in the family Burkholderiaceae.</title>
        <authorList>
            <person name="Lu C.H."/>
            <person name="Zhang Y.Y."/>
            <person name="Jiang N."/>
            <person name="Chen W."/>
            <person name="Shao X."/>
            <person name="Zhao Z.M."/>
            <person name="Lu W.L."/>
            <person name="Hu X."/>
            <person name="Xi Y.X."/>
            <person name="Zou S.Y."/>
            <person name="Wei Q.J."/>
            <person name="Lin Z.L."/>
            <person name="Gong L."/>
            <person name="Gai X.T."/>
            <person name="Zhang L.Q."/>
            <person name="Li J.Y."/>
            <person name="Jin Y."/>
            <person name="Xia Z.Y."/>
        </authorList>
    </citation>
    <scope>NUCLEOTIDE SEQUENCE [LARGE SCALE GENOMIC DNA]</scope>
    <source>
        <strain evidence="3">21YRMH01-3</strain>
    </source>
</reference>
<dbReference type="InterPro" id="IPR023614">
    <property type="entry name" value="Porin_dom_sf"/>
</dbReference>
<dbReference type="AlphaFoldDB" id="A0AA42BJH0"/>
<feature type="domain" description="Porin" evidence="1">
    <location>
        <begin position="5"/>
        <end position="39"/>
    </location>
</feature>
<dbReference type="Proteomes" id="UP001162793">
    <property type="component" value="Unassembled WGS sequence"/>
</dbReference>
<dbReference type="Gene3D" id="2.40.160.10">
    <property type="entry name" value="Porin"/>
    <property type="match status" value="1"/>
</dbReference>
<dbReference type="Pfam" id="PF13609">
    <property type="entry name" value="Porin_4"/>
    <property type="match status" value="1"/>
</dbReference>
<evidence type="ECO:0000313" key="3">
    <source>
        <dbReference type="Proteomes" id="UP001162793"/>
    </source>
</evidence>
<accession>A0AA42BJH0</accession>
<dbReference type="GO" id="GO:0015288">
    <property type="term" value="F:porin activity"/>
    <property type="evidence" value="ECO:0007669"/>
    <property type="project" value="InterPro"/>
</dbReference>
<gene>
    <name evidence="2" type="ORF">NKG59_17115</name>
</gene>
<protein>
    <submittedName>
        <fullName evidence="2">Porin</fullName>
    </submittedName>
</protein>
<feature type="non-terminal residue" evidence="2">
    <location>
        <position position="1"/>
    </location>
</feature>
<name>A0AA42BJH0_9RALS</name>